<dbReference type="EMBL" id="UZAF01007459">
    <property type="protein sequence ID" value="VDO17383.1"/>
    <property type="molecule type" value="Genomic_DNA"/>
</dbReference>
<organism evidence="4">
    <name type="scientific">Haemonchus placei</name>
    <name type="common">Barber's pole worm</name>
    <dbReference type="NCBI Taxonomy" id="6290"/>
    <lineage>
        <taxon>Eukaryota</taxon>
        <taxon>Metazoa</taxon>
        <taxon>Ecdysozoa</taxon>
        <taxon>Nematoda</taxon>
        <taxon>Chromadorea</taxon>
        <taxon>Rhabditida</taxon>
        <taxon>Rhabditina</taxon>
        <taxon>Rhabditomorpha</taxon>
        <taxon>Strongyloidea</taxon>
        <taxon>Trichostrongylidae</taxon>
        <taxon>Haemonchus</taxon>
    </lineage>
</organism>
<dbReference type="STRING" id="6290.A0A0N4W015"/>
<feature type="compositionally biased region" description="Low complexity" evidence="1">
    <location>
        <begin position="53"/>
        <end position="66"/>
    </location>
</feature>
<reference evidence="4" key="1">
    <citation type="submission" date="2017-02" db="UniProtKB">
        <authorList>
            <consortium name="WormBaseParasite"/>
        </authorList>
    </citation>
    <scope>IDENTIFICATION</scope>
</reference>
<dbReference type="Proteomes" id="UP000268014">
    <property type="component" value="Unassembled WGS sequence"/>
</dbReference>
<keyword evidence="3" id="KW-1185">Reference proteome</keyword>
<feature type="region of interest" description="Disordered" evidence="1">
    <location>
        <begin position="34"/>
        <end position="78"/>
    </location>
</feature>
<evidence type="ECO:0000313" key="2">
    <source>
        <dbReference type="EMBL" id="VDO17383.1"/>
    </source>
</evidence>
<evidence type="ECO:0000256" key="1">
    <source>
        <dbReference type="SAM" id="MobiDB-lite"/>
    </source>
</evidence>
<dbReference type="WBParaSite" id="HPLM_0000288901-mRNA-1">
    <property type="protein sequence ID" value="HPLM_0000288901-mRNA-1"/>
    <property type="gene ID" value="HPLM_0000288901"/>
</dbReference>
<gene>
    <name evidence="2" type="ORF">HPLM_LOCUS2883</name>
</gene>
<name>A0A0N4W015_HAEPC</name>
<evidence type="ECO:0000313" key="3">
    <source>
        <dbReference type="Proteomes" id="UP000268014"/>
    </source>
</evidence>
<dbReference type="AlphaFoldDB" id="A0A0N4W015"/>
<evidence type="ECO:0000313" key="4">
    <source>
        <dbReference type="WBParaSite" id="HPLM_0000288901-mRNA-1"/>
    </source>
</evidence>
<sequence>RTAEVAKPKTVQTTKRVEEQVIEARRIEATQPEVKTVTTTKTTEEEEARRLAETTTGGVQTVTTTKTTEDEEATRKLAQSRIPQLTKRVTTTTTSDGFVQHVHDELAQPSQVTTTTRKEDEDAQWKVTFKLLWRPMKRRKNV</sequence>
<accession>A0A0N4W015</accession>
<protein>
    <submittedName>
        <fullName evidence="4">4_1_CTD domain-containing protein</fullName>
    </submittedName>
</protein>
<reference evidence="2 3" key="2">
    <citation type="submission" date="2018-11" db="EMBL/GenBank/DDBJ databases">
        <authorList>
            <consortium name="Pathogen Informatics"/>
        </authorList>
    </citation>
    <scope>NUCLEOTIDE SEQUENCE [LARGE SCALE GENOMIC DNA]</scope>
    <source>
        <strain evidence="2 3">MHpl1</strain>
    </source>
</reference>
<proteinExistence type="predicted"/>